<keyword evidence="1" id="KW-0472">Membrane</keyword>
<organism evidence="2 3">
    <name type="scientific">Effrenium voratum</name>
    <dbReference type="NCBI Taxonomy" id="2562239"/>
    <lineage>
        <taxon>Eukaryota</taxon>
        <taxon>Sar</taxon>
        <taxon>Alveolata</taxon>
        <taxon>Dinophyceae</taxon>
        <taxon>Suessiales</taxon>
        <taxon>Symbiodiniaceae</taxon>
        <taxon>Effrenium</taxon>
    </lineage>
</organism>
<reference evidence="2" key="1">
    <citation type="submission" date="2023-08" db="EMBL/GenBank/DDBJ databases">
        <authorList>
            <person name="Chen Y."/>
            <person name="Shah S."/>
            <person name="Dougan E. K."/>
            <person name="Thang M."/>
            <person name="Chan C."/>
        </authorList>
    </citation>
    <scope>NUCLEOTIDE SEQUENCE</scope>
</reference>
<keyword evidence="3" id="KW-1185">Reference proteome</keyword>
<evidence type="ECO:0000256" key="1">
    <source>
        <dbReference type="SAM" id="Phobius"/>
    </source>
</evidence>
<dbReference type="Proteomes" id="UP001178507">
    <property type="component" value="Unassembled WGS sequence"/>
</dbReference>
<dbReference type="EMBL" id="CAUJNA010000141">
    <property type="protein sequence ID" value="CAJ1372543.1"/>
    <property type="molecule type" value="Genomic_DNA"/>
</dbReference>
<evidence type="ECO:0000313" key="2">
    <source>
        <dbReference type="EMBL" id="CAJ1372543.1"/>
    </source>
</evidence>
<proteinExistence type="predicted"/>
<accession>A0AA36HQQ6</accession>
<name>A0AA36HQQ6_9DINO</name>
<dbReference type="AlphaFoldDB" id="A0AA36HQQ6"/>
<comment type="caution">
    <text evidence="2">The sequence shown here is derived from an EMBL/GenBank/DDBJ whole genome shotgun (WGS) entry which is preliminary data.</text>
</comment>
<evidence type="ECO:0000313" key="3">
    <source>
        <dbReference type="Proteomes" id="UP001178507"/>
    </source>
</evidence>
<evidence type="ECO:0008006" key="4">
    <source>
        <dbReference type="Google" id="ProtNLM"/>
    </source>
</evidence>
<sequence length="157" mass="18080">MVPRRCCLSRLRLRSLILRANTSVPWYKKYNWYSFALYRYKVYDGIWRVAATATIGACLYLSVVVVQTWNASVHRTWQHYARKERERAELMEFIRQAREKGTLPPSKAGGRVFLARHCGHGALSRRSLASSDLSKPHVVGVRGSEFLGQSHCRAVLR</sequence>
<gene>
    <name evidence="2" type="ORF">EVOR1521_LOCUS2603</name>
</gene>
<feature type="transmembrane region" description="Helical" evidence="1">
    <location>
        <begin position="45"/>
        <end position="66"/>
    </location>
</feature>
<keyword evidence="1" id="KW-1133">Transmembrane helix</keyword>
<protein>
    <recommendedName>
        <fullName evidence="4">Transmembrane protein</fullName>
    </recommendedName>
</protein>
<keyword evidence="1" id="KW-0812">Transmembrane</keyword>